<dbReference type="Proteomes" id="UP000253940">
    <property type="component" value="Chromosome"/>
</dbReference>
<dbReference type="GO" id="GO:0004222">
    <property type="term" value="F:metalloendopeptidase activity"/>
    <property type="evidence" value="ECO:0007669"/>
    <property type="project" value="UniProtKB-EC"/>
</dbReference>
<keyword evidence="13" id="KW-1185">Reference proteome</keyword>
<evidence type="ECO:0000259" key="11">
    <source>
        <dbReference type="Pfam" id="PF19310"/>
    </source>
</evidence>
<dbReference type="InterPro" id="IPR034005">
    <property type="entry name" value="M3A_DCP"/>
</dbReference>
<dbReference type="GO" id="GO:0006508">
    <property type="term" value="P:proteolysis"/>
    <property type="evidence" value="ECO:0007669"/>
    <property type="project" value="UniProtKB-KW"/>
</dbReference>
<comment type="cofactor">
    <cofactor evidence="9">
        <name>Zn(2+)</name>
        <dbReference type="ChEBI" id="CHEBI:29105"/>
    </cofactor>
    <text evidence="9">Binds 1 zinc ion.</text>
</comment>
<evidence type="ECO:0000256" key="9">
    <source>
        <dbReference type="RuleBase" id="RU003435"/>
    </source>
</evidence>
<gene>
    <name evidence="12" type="ORF">HYN46_01255</name>
</gene>
<dbReference type="PANTHER" id="PTHR11804:SF84">
    <property type="entry name" value="SACCHAROLYSIN"/>
    <property type="match status" value="1"/>
</dbReference>
<keyword evidence="6 9" id="KW-0482">Metalloprotease</keyword>
<dbReference type="GO" id="GO:0046872">
    <property type="term" value="F:metal ion binding"/>
    <property type="evidence" value="ECO:0007669"/>
    <property type="project" value="UniProtKB-UniRule"/>
</dbReference>
<dbReference type="SUPFAM" id="SSF55486">
    <property type="entry name" value="Metalloproteases ('zincins'), catalytic domain"/>
    <property type="match status" value="1"/>
</dbReference>
<dbReference type="KEGG" id="mbah:HYN46_01255"/>
<dbReference type="Pfam" id="PF19310">
    <property type="entry name" value="TOP_N"/>
    <property type="match status" value="1"/>
</dbReference>
<dbReference type="EC" id="3.4.24.70" evidence="8"/>
<evidence type="ECO:0000256" key="8">
    <source>
        <dbReference type="ARBA" id="ARBA00026100"/>
    </source>
</evidence>
<evidence type="ECO:0000256" key="7">
    <source>
        <dbReference type="ARBA" id="ARBA00024603"/>
    </source>
</evidence>
<dbReference type="GO" id="GO:0006518">
    <property type="term" value="P:peptide metabolic process"/>
    <property type="evidence" value="ECO:0007669"/>
    <property type="project" value="TreeGrafter"/>
</dbReference>
<dbReference type="OrthoDB" id="9773538at2"/>
<evidence type="ECO:0000256" key="1">
    <source>
        <dbReference type="ARBA" id="ARBA00006040"/>
    </source>
</evidence>
<organism evidence="12 13">
    <name type="scientific">Aquirhabdus parva</name>
    <dbReference type="NCBI Taxonomy" id="2283318"/>
    <lineage>
        <taxon>Bacteria</taxon>
        <taxon>Pseudomonadati</taxon>
        <taxon>Pseudomonadota</taxon>
        <taxon>Gammaproteobacteria</taxon>
        <taxon>Moraxellales</taxon>
        <taxon>Moraxellaceae</taxon>
        <taxon>Aquirhabdus</taxon>
    </lineage>
</organism>
<keyword evidence="3 9" id="KW-0479">Metal-binding</keyword>
<dbReference type="InterPro" id="IPR001567">
    <property type="entry name" value="Pept_M3A_M3B_dom"/>
</dbReference>
<dbReference type="InterPro" id="IPR024077">
    <property type="entry name" value="Neurolysin/TOP_dom2"/>
</dbReference>
<dbReference type="GO" id="GO:0005829">
    <property type="term" value="C:cytosol"/>
    <property type="evidence" value="ECO:0007669"/>
    <property type="project" value="UniProtKB-ARBA"/>
</dbReference>
<evidence type="ECO:0000256" key="5">
    <source>
        <dbReference type="ARBA" id="ARBA00022833"/>
    </source>
</evidence>
<dbReference type="AlphaFoldDB" id="A0A345P2Y2"/>
<evidence type="ECO:0000256" key="3">
    <source>
        <dbReference type="ARBA" id="ARBA00022723"/>
    </source>
</evidence>
<dbReference type="InterPro" id="IPR024079">
    <property type="entry name" value="MetalloPept_cat_dom_sf"/>
</dbReference>
<feature type="domain" description="Peptidase M3A/M3B catalytic" evidence="10">
    <location>
        <begin position="231"/>
        <end position="682"/>
    </location>
</feature>
<dbReference type="Pfam" id="PF01432">
    <property type="entry name" value="Peptidase_M3"/>
    <property type="match status" value="1"/>
</dbReference>
<dbReference type="InterPro" id="IPR045090">
    <property type="entry name" value="Pept_M3A_M3B"/>
</dbReference>
<dbReference type="EMBL" id="CP031222">
    <property type="protein sequence ID" value="AXI01641.1"/>
    <property type="molecule type" value="Genomic_DNA"/>
</dbReference>
<evidence type="ECO:0000313" key="13">
    <source>
        <dbReference type="Proteomes" id="UP000253940"/>
    </source>
</evidence>
<dbReference type="RefSeq" id="WP_114897751.1">
    <property type="nucleotide sequence ID" value="NZ_CP031222.1"/>
</dbReference>
<dbReference type="PANTHER" id="PTHR11804">
    <property type="entry name" value="PROTEASE M3 THIMET OLIGOPEPTIDASE-RELATED"/>
    <property type="match status" value="1"/>
</dbReference>
<dbReference type="Gene3D" id="1.10.1370.10">
    <property type="entry name" value="Neurolysin, domain 3"/>
    <property type="match status" value="1"/>
</dbReference>
<proteinExistence type="inferred from homology"/>
<name>A0A345P2Y2_9GAMM</name>
<evidence type="ECO:0000313" key="12">
    <source>
        <dbReference type="EMBL" id="AXI01641.1"/>
    </source>
</evidence>
<sequence length="695" mass="77097">MNATIQTPLLPARLPLPDFPALTNAGMKSDIEALLVEAFGLLNQANHIPSGGELDFIHQLEAFENRLHQVWSVLSNLNATCNTPELRETYNALLPELSRYYTEQGQNKALYQAYLTIQQQADFATLAPARQEAIRLALRDFKLSGVALEGEAKTRYAAITERLSQLSSQFSDHLLDATQAYQRPLSKAELAGLPESAVALVQQMAKQKATDDPSIEALATLDAPVFIAISTYADDRALRAELYRAYTTRASELAEVADAKAQDNSAIIEEILALRLEMAQLLGFTSYAELSLASKMAPDVATVREFLVDIATKAQAAAHDDLAELRAEGARIGLTDIQPWDTAYLAEKVKQRKYNLSQETLKPYFPAHVAISGLFQVAKRLYGIEIEQRSAPVWANGVQYYEISEQGQVIAGFYFDLYARTGKRGGAWMSGFRPRMQTSQGLQLPVAFMVGNFTPPVDGKPALLSHDELVTLFHEFGHGLHHMLTEVDVISVSGINGVAWDAVELPSQFLEFWTWEPDALALVSQHHETSESLPTELLDAMLAARHFQSGMQALRQIEFSLFDLDIHHQSPAPDIHQVQAILDNLRQQFSVLPPPAYNRFQHGFSHIFAGGYAAGYYSYKWAEVLASDAFDRFEQEGIFNVETGHAFRQHVLAAGGSKTALETFRNFRGRDASIDALLRHNGWSITTTPAVEQTT</sequence>
<protein>
    <recommendedName>
        <fullName evidence="8">oligopeptidase A</fullName>
        <ecNumber evidence="8">3.4.24.70</ecNumber>
    </recommendedName>
</protein>
<keyword evidence="5 9" id="KW-0862">Zinc</keyword>
<feature type="domain" description="Oligopeptidase A N-terminal" evidence="11">
    <location>
        <begin position="56"/>
        <end position="153"/>
    </location>
</feature>
<comment type="similarity">
    <text evidence="1 9">Belongs to the peptidase M3 family.</text>
</comment>
<dbReference type="InterPro" id="IPR045666">
    <property type="entry name" value="OpdA_N"/>
</dbReference>
<comment type="catalytic activity">
    <reaction evidence="7">
        <text>Hydrolysis of oligopeptides, with broad specificity. Gly or Ala commonly occur as P1 or P1' residues, but more distant residues are also important, as is shown by the fact that Z-Gly-Pro-Gly-|-Gly-Pro-Ala is cleaved, but not Z-(Gly)(5).</text>
        <dbReference type="EC" id="3.4.24.70"/>
    </reaction>
</comment>
<accession>A0A345P2Y2</accession>
<evidence type="ECO:0000256" key="2">
    <source>
        <dbReference type="ARBA" id="ARBA00022670"/>
    </source>
</evidence>
<evidence type="ECO:0000256" key="6">
    <source>
        <dbReference type="ARBA" id="ARBA00023049"/>
    </source>
</evidence>
<dbReference type="Gene3D" id="3.40.390.10">
    <property type="entry name" value="Collagenase (Catalytic Domain)"/>
    <property type="match status" value="1"/>
</dbReference>
<keyword evidence="2 9" id="KW-0645">Protease</keyword>
<keyword evidence="4 9" id="KW-0378">Hydrolase</keyword>
<dbReference type="FunFam" id="3.40.390.10:FF:000009">
    <property type="entry name" value="Oligopeptidase A"/>
    <property type="match status" value="1"/>
</dbReference>
<dbReference type="CDD" id="cd06456">
    <property type="entry name" value="M3A_DCP"/>
    <property type="match status" value="1"/>
</dbReference>
<evidence type="ECO:0000256" key="4">
    <source>
        <dbReference type="ARBA" id="ARBA00022801"/>
    </source>
</evidence>
<reference evidence="12 13" key="1">
    <citation type="submission" date="2018-07" db="EMBL/GenBank/DDBJ databases">
        <title>Genome sequencing of Moraxellaceae gen. HYN0046.</title>
        <authorList>
            <person name="Kim M."/>
            <person name="Yi H."/>
        </authorList>
    </citation>
    <scope>NUCLEOTIDE SEQUENCE [LARGE SCALE GENOMIC DNA]</scope>
    <source>
        <strain evidence="12 13">HYN0046</strain>
    </source>
</reference>
<evidence type="ECO:0000259" key="10">
    <source>
        <dbReference type="Pfam" id="PF01432"/>
    </source>
</evidence>